<feature type="compositionally biased region" description="Polar residues" evidence="1">
    <location>
        <begin position="28"/>
        <end position="48"/>
    </location>
</feature>
<keyword evidence="2" id="KW-0732">Signal</keyword>
<dbReference type="Proteomes" id="UP001279410">
    <property type="component" value="Unassembled WGS sequence"/>
</dbReference>
<gene>
    <name evidence="3" type="ORF">AKAME5_001817600</name>
</gene>
<accession>A0AAD3RFI6</accession>
<comment type="caution">
    <text evidence="3">The sequence shown here is derived from an EMBL/GenBank/DDBJ whole genome shotgun (WGS) entry which is preliminary data.</text>
</comment>
<dbReference type="GO" id="GO:0005802">
    <property type="term" value="C:trans-Golgi network"/>
    <property type="evidence" value="ECO:0007669"/>
    <property type="project" value="TreeGrafter"/>
</dbReference>
<dbReference type="PANTHER" id="PTHR23211:SF0">
    <property type="entry name" value="TRANS-GOLGI NETWORK INTEGRAL MEMBRANE PROTEIN 2"/>
    <property type="match status" value="1"/>
</dbReference>
<dbReference type="GO" id="GO:0005768">
    <property type="term" value="C:endosome"/>
    <property type="evidence" value="ECO:0007669"/>
    <property type="project" value="TreeGrafter"/>
</dbReference>
<dbReference type="AlphaFoldDB" id="A0AAD3RFI6"/>
<evidence type="ECO:0000313" key="3">
    <source>
        <dbReference type="EMBL" id="GLD66797.1"/>
    </source>
</evidence>
<evidence type="ECO:0000256" key="1">
    <source>
        <dbReference type="SAM" id="MobiDB-lite"/>
    </source>
</evidence>
<proteinExistence type="predicted"/>
<evidence type="ECO:0000313" key="4">
    <source>
        <dbReference type="Proteomes" id="UP001279410"/>
    </source>
</evidence>
<feature type="chain" id="PRO_5042155554" evidence="2">
    <location>
        <begin position="20"/>
        <end position="100"/>
    </location>
</feature>
<dbReference type="GO" id="GO:0030140">
    <property type="term" value="C:trans-Golgi network transport vesicle"/>
    <property type="evidence" value="ECO:0007669"/>
    <property type="project" value="TreeGrafter"/>
</dbReference>
<name>A0AAD3RFI6_LATJO</name>
<dbReference type="PANTHER" id="PTHR23211">
    <property type="entry name" value="TRANS-GOLGI NETWORK INTEGRAL MEMBRANE PROTEIN TGN38"/>
    <property type="match status" value="1"/>
</dbReference>
<sequence length="100" mass="11016">MRSIFLLLSVYLCCCLVTGASIQNEVTSASQVGQSQPAKQNQPSNSNVAGDGGEAAVIVAVLYITYHNKRKIIAFVLEGKRSRSTRRPKSTEYQKLEQHM</sequence>
<dbReference type="EMBL" id="BRZM01000098">
    <property type="protein sequence ID" value="GLD66797.1"/>
    <property type="molecule type" value="Genomic_DNA"/>
</dbReference>
<evidence type="ECO:0000256" key="2">
    <source>
        <dbReference type="SAM" id="SignalP"/>
    </source>
</evidence>
<keyword evidence="4" id="KW-1185">Reference proteome</keyword>
<feature type="region of interest" description="Disordered" evidence="1">
    <location>
        <begin position="28"/>
        <end position="50"/>
    </location>
</feature>
<dbReference type="Pfam" id="PF17818">
    <property type="entry name" value="KCT2"/>
    <property type="match status" value="1"/>
</dbReference>
<organism evidence="3 4">
    <name type="scientific">Lates japonicus</name>
    <name type="common">Japanese lates</name>
    <dbReference type="NCBI Taxonomy" id="270547"/>
    <lineage>
        <taxon>Eukaryota</taxon>
        <taxon>Metazoa</taxon>
        <taxon>Chordata</taxon>
        <taxon>Craniata</taxon>
        <taxon>Vertebrata</taxon>
        <taxon>Euteleostomi</taxon>
        <taxon>Actinopterygii</taxon>
        <taxon>Neopterygii</taxon>
        <taxon>Teleostei</taxon>
        <taxon>Neoteleostei</taxon>
        <taxon>Acanthomorphata</taxon>
        <taxon>Carangaria</taxon>
        <taxon>Carangaria incertae sedis</taxon>
        <taxon>Centropomidae</taxon>
        <taxon>Lates</taxon>
    </lineage>
</organism>
<reference evidence="3" key="1">
    <citation type="submission" date="2022-08" db="EMBL/GenBank/DDBJ databases">
        <title>Genome sequencing of akame (Lates japonicus).</title>
        <authorList>
            <person name="Hashiguchi Y."/>
            <person name="Takahashi H."/>
        </authorList>
    </citation>
    <scope>NUCLEOTIDE SEQUENCE</scope>
    <source>
        <strain evidence="3">Kochi</strain>
    </source>
</reference>
<protein>
    <submittedName>
        <fullName evidence="3">Trans-Golgi network integral membrane protein 2-like isoform X1</fullName>
    </submittedName>
</protein>
<feature type="signal peptide" evidence="2">
    <location>
        <begin position="1"/>
        <end position="19"/>
    </location>
</feature>